<evidence type="ECO:0000313" key="3">
    <source>
        <dbReference type="EMBL" id="ALS76990.1"/>
    </source>
</evidence>
<dbReference type="Gene3D" id="3.40.50.720">
    <property type="entry name" value="NAD(P)-binding Rossmann-like Domain"/>
    <property type="match status" value="1"/>
</dbReference>
<feature type="domain" description="RCK C-terminal" evidence="2">
    <location>
        <begin position="135"/>
        <end position="218"/>
    </location>
</feature>
<dbReference type="Proteomes" id="UP000067683">
    <property type="component" value="Chromosome"/>
</dbReference>
<organism evidence="3 4">
    <name type="scientific">Planococcus rifietoensis</name>
    <dbReference type="NCBI Taxonomy" id="200991"/>
    <lineage>
        <taxon>Bacteria</taxon>
        <taxon>Bacillati</taxon>
        <taxon>Bacillota</taxon>
        <taxon>Bacilli</taxon>
        <taxon>Bacillales</taxon>
        <taxon>Caryophanaceae</taxon>
        <taxon>Planococcus</taxon>
    </lineage>
</organism>
<dbReference type="Gene3D" id="3.30.70.1450">
    <property type="entry name" value="Regulator of K+ conductance, C-terminal domain"/>
    <property type="match status" value="1"/>
</dbReference>
<dbReference type="InterPro" id="IPR036291">
    <property type="entry name" value="NAD(P)-bd_dom_sf"/>
</dbReference>
<proteinExistence type="predicted"/>
<dbReference type="InterPro" id="IPR050721">
    <property type="entry name" value="Trk_Ktr_HKT_K-transport"/>
</dbReference>
<dbReference type="GO" id="GO:0008324">
    <property type="term" value="F:monoatomic cation transmembrane transporter activity"/>
    <property type="evidence" value="ECO:0007669"/>
    <property type="project" value="InterPro"/>
</dbReference>
<feature type="domain" description="RCK N-terminal" evidence="1">
    <location>
        <begin position="2"/>
        <end position="118"/>
    </location>
</feature>
<dbReference type="InterPro" id="IPR036721">
    <property type="entry name" value="RCK_C_sf"/>
</dbReference>
<dbReference type="SUPFAM" id="SSF51735">
    <property type="entry name" value="NAD(P)-binding Rossmann-fold domains"/>
    <property type="match status" value="1"/>
</dbReference>
<dbReference type="InterPro" id="IPR003148">
    <property type="entry name" value="RCK_N"/>
</dbReference>
<accession>A0A0U2YZL2</accession>
<dbReference type="KEGG" id="prt:AUC31_05695"/>
<dbReference type="PANTHER" id="PTHR43833:SF7">
    <property type="entry name" value="KTR SYSTEM POTASSIUM UPTAKE PROTEIN C"/>
    <property type="match status" value="1"/>
</dbReference>
<gene>
    <name evidence="3" type="ORF">AUC31_05695</name>
</gene>
<dbReference type="SUPFAM" id="SSF116726">
    <property type="entry name" value="TrkA C-terminal domain-like"/>
    <property type="match status" value="1"/>
</dbReference>
<dbReference type="AlphaFoldDB" id="A0A0U2YZL2"/>
<dbReference type="InterPro" id="IPR006037">
    <property type="entry name" value="RCK_C"/>
</dbReference>
<evidence type="ECO:0000259" key="1">
    <source>
        <dbReference type="PROSITE" id="PS51201"/>
    </source>
</evidence>
<dbReference type="Pfam" id="PF02080">
    <property type="entry name" value="TrkA_C"/>
    <property type="match status" value="1"/>
</dbReference>
<reference evidence="3" key="1">
    <citation type="submission" date="2016-01" db="EMBL/GenBank/DDBJ databases">
        <title>Complete genome of Planococcus rifietoensis type strain M8.</title>
        <authorList>
            <person name="See-Too W.S."/>
        </authorList>
    </citation>
    <scope>NUCLEOTIDE SEQUENCE [LARGE SCALE GENOMIC DNA]</scope>
    <source>
        <strain evidence="3">M8</strain>
    </source>
</reference>
<protein>
    <submittedName>
        <fullName evidence="3">Potassium transporter Trk</fullName>
    </submittedName>
</protein>
<evidence type="ECO:0000259" key="2">
    <source>
        <dbReference type="PROSITE" id="PS51202"/>
    </source>
</evidence>
<sequence length="218" mass="24043">MKKQIVVIGLGRFGSSVCKELYGMGHDIMAIDSNPETVSTMSDYASHTATADATDEGSLKSLGVRNFEFAIVAIGDDLQASVLCTLMLKELGVPKVWVKARDQQHQKILERIGADRVIQPEYEMGVRTAHHIDSEKVVDYINLSENYSIIELAASKKVIGKTLGELNIRKDYGCMILAIKHGEDVNIAPLLEDRVEAGDILIAMGHKDDLKRFEDKGL</sequence>
<dbReference type="EMBL" id="CP013659">
    <property type="protein sequence ID" value="ALS76990.1"/>
    <property type="molecule type" value="Genomic_DNA"/>
</dbReference>
<name>A0A0U2YZL2_9BACL</name>
<dbReference type="STRING" id="200991.AUC31_05695"/>
<dbReference type="RefSeq" id="WP_058383682.1">
    <property type="nucleotide sequence ID" value="NZ_CP013659.2"/>
</dbReference>
<dbReference type="PANTHER" id="PTHR43833">
    <property type="entry name" value="POTASSIUM CHANNEL PROTEIN 2-RELATED-RELATED"/>
    <property type="match status" value="1"/>
</dbReference>
<dbReference type="PROSITE" id="PS51202">
    <property type="entry name" value="RCK_C"/>
    <property type="match status" value="1"/>
</dbReference>
<evidence type="ECO:0000313" key="4">
    <source>
        <dbReference type="Proteomes" id="UP000067683"/>
    </source>
</evidence>
<dbReference type="GO" id="GO:0006813">
    <property type="term" value="P:potassium ion transport"/>
    <property type="evidence" value="ECO:0007669"/>
    <property type="project" value="InterPro"/>
</dbReference>
<dbReference type="Pfam" id="PF02254">
    <property type="entry name" value="TrkA_N"/>
    <property type="match status" value="1"/>
</dbReference>
<keyword evidence="4" id="KW-1185">Reference proteome</keyword>
<dbReference type="PROSITE" id="PS51201">
    <property type="entry name" value="RCK_N"/>
    <property type="match status" value="1"/>
</dbReference>